<evidence type="ECO:0000313" key="1">
    <source>
        <dbReference type="EMBL" id="KAK9841977.1"/>
    </source>
</evidence>
<keyword evidence="2" id="KW-1185">Reference proteome</keyword>
<dbReference type="Proteomes" id="UP001445335">
    <property type="component" value="Unassembled WGS sequence"/>
</dbReference>
<protein>
    <submittedName>
        <fullName evidence="1">Uncharacterized protein</fullName>
    </submittedName>
</protein>
<accession>A0AAW1S7J8</accession>
<sequence length="150" mass="15178">MALILGAPPEAVEPMAHGRLMAGLGVPSDSPDAALLLAWLARCAGAPLGLVLRLPHGAPAGVTAHVCHLLQRMLKVAGSYAALAALLRGTGRAAEALAYAQVAAAAQERAAGAASPAAAAATLAVAEILADMGRMRHKQHQQHRRGSLVP</sequence>
<evidence type="ECO:0000313" key="2">
    <source>
        <dbReference type="Proteomes" id="UP001445335"/>
    </source>
</evidence>
<dbReference type="AlphaFoldDB" id="A0AAW1S7J8"/>
<name>A0AAW1S7J8_9CHLO</name>
<comment type="caution">
    <text evidence="1">The sequence shown here is derived from an EMBL/GenBank/DDBJ whole genome shotgun (WGS) entry which is preliminary data.</text>
</comment>
<gene>
    <name evidence="1" type="ORF">WJX81_002419</name>
</gene>
<organism evidence="1 2">
    <name type="scientific">Elliptochloris bilobata</name>
    <dbReference type="NCBI Taxonomy" id="381761"/>
    <lineage>
        <taxon>Eukaryota</taxon>
        <taxon>Viridiplantae</taxon>
        <taxon>Chlorophyta</taxon>
        <taxon>core chlorophytes</taxon>
        <taxon>Trebouxiophyceae</taxon>
        <taxon>Trebouxiophyceae incertae sedis</taxon>
        <taxon>Elliptochloris clade</taxon>
        <taxon>Elliptochloris</taxon>
    </lineage>
</organism>
<dbReference type="EMBL" id="JALJOU010000009">
    <property type="protein sequence ID" value="KAK9841977.1"/>
    <property type="molecule type" value="Genomic_DNA"/>
</dbReference>
<reference evidence="1 2" key="1">
    <citation type="journal article" date="2024" name="Nat. Commun.">
        <title>Phylogenomics reveals the evolutionary origins of lichenization in chlorophyte algae.</title>
        <authorList>
            <person name="Puginier C."/>
            <person name="Libourel C."/>
            <person name="Otte J."/>
            <person name="Skaloud P."/>
            <person name="Haon M."/>
            <person name="Grisel S."/>
            <person name="Petersen M."/>
            <person name="Berrin J.G."/>
            <person name="Delaux P.M."/>
            <person name="Dal Grande F."/>
            <person name="Keller J."/>
        </authorList>
    </citation>
    <scope>NUCLEOTIDE SEQUENCE [LARGE SCALE GENOMIC DNA]</scope>
    <source>
        <strain evidence="1 2">SAG 245.80</strain>
    </source>
</reference>
<proteinExistence type="predicted"/>